<feature type="transmembrane region" description="Helical" evidence="1">
    <location>
        <begin position="221"/>
        <end position="241"/>
    </location>
</feature>
<evidence type="ECO:0000313" key="5">
    <source>
        <dbReference type="Proteomes" id="UP000791080"/>
    </source>
</evidence>
<feature type="transmembrane region" description="Helical" evidence="1">
    <location>
        <begin position="115"/>
        <end position="137"/>
    </location>
</feature>
<evidence type="ECO:0000256" key="2">
    <source>
        <dbReference type="SAM" id="MobiDB-lite"/>
    </source>
</evidence>
<dbReference type="Proteomes" id="UP000791080">
    <property type="component" value="Unassembled WGS sequence"/>
</dbReference>
<comment type="caution">
    <text evidence="4">The sequence shown here is derived from an EMBL/GenBank/DDBJ whole genome shotgun (WGS) entry which is preliminary data.</text>
</comment>
<dbReference type="RefSeq" id="WP_081715464.1">
    <property type="nucleotide sequence ID" value="NZ_AUBJ02000001.1"/>
</dbReference>
<evidence type="ECO:0000259" key="3">
    <source>
        <dbReference type="PROSITE" id="PS50924"/>
    </source>
</evidence>
<reference evidence="4 5" key="1">
    <citation type="submission" date="2022-06" db="EMBL/GenBank/DDBJ databases">
        <title>Genomic Encyclopedia of Type Strains, Phase I: the one thousand microbial genomes (KMG-I) project.</title>
        <authorList>
            <person name="Kyrpides N."/>
        </authorList>
    </citation>
    <scope>NUCLEOTIDE SEQUENCE [LARGE SCALE GENOMIC DNA]</scope>
    <source>
        <strain evidence="4 5">DSM 43889</strain>
    </source>
</reference>
<dbReference type="PANTHER" id="PTHR35152:SF1">
    <property type="entry name" value="DOMAIN SIGNALLING PROTEIN, PUTATIVE (AFU_ORTHOLOGUE AFUA_5G11310)-RELATED"/>
    <property type="match status" value="1"/>
</dbReference>
<evidence type="ECO:0000313" key="4">
    <source>
        <dbReference type="EMBL" id="MCP2333870.1"/>
    </source>
</evidence>
<feature type="transmembrane region" description="Helical" evidence="1">
    <location>
        <begin position="12"/>
        <end position="35"/>
    </location>
</feature>
<keyword evidence="1" id="KW-0472">Membrane</keyword>
<dbReference type="InterPro" id="IPR005330">
    <property type="entry name" value="MHYT_dom"/>
</dbReference>
<organism evidence="4 5">
    <name type="scientific">Actinoalloteichus caeruleus DSM 43889</name>
    <dbReference type="NCBI Taxonomy" id="1120930"/>
    <lineage>
        <taxon>Bacteria</taxon>
        <taxon>Bacillati</taxon>
        <taxon>Actinomycetota</taxon>
        <taxon>Actinomycetes</taxon>
        <taxon>Pseudonocardiales</taxon>
        <taxon>Pseudonocardiaceae</taxon>
        <taxon>Actinoalloteichus</taxon>
        <taxon>Actinoalloteichus cyanogriseus</taxon>
    </lineage>
</organism>
<feature type="transmembrane region" description="Helical" evidence="1">
    <location>
        <begin position="149"/>
        <end position="169"/>
    </location>
</feature>
<dbReference type="PANTHER" id="PTHR35152">
    <property type="entry name" value="DOMAIN SIGNALLING PROTEIN, PUTATIVE (AFU_ORTHOLOGUE AFUA_5G11310)-RELATED"/>
    <property type="match status" value="1"/>
</dbReference>
<dbReference type="Pfam" id="PF03707">
    <property type="entry name" value="MHYT"/>
    <property type="match status" value="2"/>
</dbReference>
<feature type="domain" description="MHYT" evidence="3">
    <location>
        <begin position="9"/>
        <end position="202"/>
    </location>
</feature>
<feature type="transmembrane region" description="Helical" evidence="1">
    <location>
        <begin position="176"/>
        <end position="201"/>
    </location>
</feature>
<proteinExistence type="predicted"/>
<name>A0ABT1JMW1_ACTCY</name>
<dbReference type="PROSITE" id="PS50924">
    <property type="entry name" value="MHYT"/>
    <property type="match status" value="1"/>
</dbReference>
<sequence length="290" mass="29544">MAEIDPFSEGPLFPLLAVGMCFVGCLLGVLSLKRARRGPTAFSRARWVVLGAFALGGTGAWAAHFVAMLGFAVVGTPIRHDGPLTLLSVGVAVVASGFGLAILAGGGRAPLGVRAVLAGTVVGLGVAAMHYGSMAALRMHADLTFDRAVLGAAVVVALSGSVIALWTSVAQQGRVFVTIAAICQAAAVCGMHYLVIAGTSAELTEATGPLPGTVSSDLGEPLLLVLSVVTVVALILVVTAPNAREEQEERRVLARLAERSGADPWAEVLGSGRGSSGPSRDGERATEDDR</sequence>
<gene>
    <name evidence="4" type="ORF">G443_004140</name>
</gene>
<protein>
    <submittedName>
        <fullName evidence="4">MHYT domain-containing protein, NO-binding membrane sensor</fullName>
    </submittedName>
</protein>
<keyword evidence="1" id="KW-1133">Transmembrane helix</keyword>
<feature type="transmembrane region" description="Helical" evidence="1">
    <location>
        <begin position="84"/>
        <end position="103"/>
    </location>
</feature>
<dbReference type="EMBL" id="AUBJ02000001">
    <property type="protein sequence ID" value="MCP2333870.1"/>
    <property type="molecule type" value="Genomic_DNA"/>
</dbReference>
<keyword evidence="5" id="KW-1185">Reference proteome</keyword>
<feature type="compositionally biased region" description="Basic and acidic residues" evidence="2">
    <location>
        <begin position="280"/>
        <end position="290"/>
    </location>
</feature>
<accession>A0ABT1JMW1</accession>
<feature type="transmembrane region" description="Helical" evidence="1">
    <location>
        <begin position="47"/>
        <end position="72"/>
    </location>
</feature>
<evidence type="ECO:0000256" key="1">
    <source>
        <dbReference type="PROSITE-ProRule" id="PRU00244"/>
    </source>
</evidence>
<feature type="region of interest" description="Disordered" evidence="2">
    <location>
        <begin position="264"/>
        <end position="290"/>
    </location>
</feature>
<keyword evidence="1" id="KW-0812">Transmembrane</keyword>